<feature type="region of interest" description="Disordered" evidence="3">
    <location>
        <begin position="559"/>
        <end position="613"/>
    </location>
</feature>
<organism evidence="5 6">
    <name type="scientific">Dioszegia hungarica</name>
    <dbReference type="NCBI Taxonomy" id="4972"/>
    <lineage>
        <taxon>Eukaryota</taxon>
        <taxon>Fungi</taxon>
        <taxon>Dikarya</taxon>
        <taxon>Basidiomycota</taxon>
        <taxon>Agaricomycotina</taxon>
        <taxon>Tremellomycetes</taxon>
        <taxon>Tremellales</taxon>
        <taxon>Bulleribasidiaceae</taxon>
        <taxon>Dioszegia</taxon>
    </lineage>
</organism>
<dbReference type="GO" id="GO:0005634">
    <property type="term" value="C:nucleus"/>
    <property type="evidence" value="ECO:0007669"/>
    <property type="project" value="UniProtKB-SubCell"/>
</dbReference>
<feature type="region of interest" description="Disordered" evidence="3">
    <location>
        <begin position="1"/>
        <end position="72"/>
    </location>
</feature>
<feature type="compositionally biased region" description="Basic and acidic residues" evidence="3">
    <location>
        <begin position="448"/>
        <end position="466"/>
    </location>
</feature>
<feature type="compositionally biased region" description="Basic and acidic residues" evidence="3">
    <location>
        <begin position="597"/>
        <end position="610"/>
    </location>
</feature>
<keyword evidence="6" id="KW-1185">Reference proteome</keyword>
<feature type="compositionally biased region" description="Basic and acidic residues" evidence="3">
    <location>
        <begin position="317"/>
        <end position="398"/>
    </location>
</feature>
<feature type="compositionally biased region" description="Low complexity" evidence="3">
    <location>
        <begin position="293"/>
        <end position="306"/>
    </location>
</feature>
<comment type="subcellular location">
    <subcellularLocation>
        <location evidence="1">Nucleus</location>
    </subcellularLocation>
</comment>
<feature type="compositionally biased region" description="Basic residues" evidence="3">
    <location>
        <begin position="209"/>
        <end position="218"/>
    </location>
</feature>
<feature type="region of interest" description="Disordered" evidence="3">
    <location>
        <begin position="146"/>
        <end position="543"/>
    </location>
</feature>
<feature type="compositionally biased region" description="Basic and acidic residues" evidence="3">
    <location>
        <begin position="176"/>
        <end position="191"/>
    </location>
</feature>
<dbReference type="PANTHER" id="PTHR12765">
    <property type="entry name" value="RED PROTEIN IK FACTOR CYTOKINE IK"/>
    <property type="match status" value="1"/>
</dbReference>
<name>A0AA38LT63_9TREE</name>
<dbReference type="Pfam" id="PF07808">
    <property type="entry name" value="RED_N"/>
    <property type="match status" value="1"/>
</dbReference>
<evidence type="ECO:0000259" key="4">
    <source>
        <dbReference type="Pfam" id="PF07808"/>
    </source>
</evidence>
<feature type="compositionally biased region" description="Basic and acidic residues" evidence="3">
    <location>
        <begin position="39"/>
        <end position="54"/>
    </location>
</feature>
<dbReference type="AlphaFoldDB" id="A0AA38LT63"/>
<gene>
    <name evidence="5" type="ORF">MKK02DRAFT_45211</name>
</gene>
<dbReference type="RefSeq" id="XP_052946284.1">
    <property type="nucleotide sequence ID" value="XM_053093289.1"/>
</dbReference>
<dbReference type="Proteomes" id="UP001164286">
    <property type="component" value="Unassembled WGS sequence"/>
</dbReference>
<evidence type="ECO:0000256" key="2">
    <source>
        <dbReference type="ARBA" id="ARBA00023242"/>
    </source>
</evidence>
<feature type="compositionally biased region" description="Low complexity" evidence="3">
    <location>
        <begin position="8"/>
        <end position="33"/>
    </location>
</feature>
<dbReference type="InterPro" id="IPR012916">
    <property type="entry name" value="RED_N"/>
</dbReference>
<accession>A0AA38LT63</accession>
<evidence type="ECO:0000256" key="3">
    <source>
        <dbReference type="SAM" id="MobiDB-lite"/>
    </source>
</evidence>
<feature type="domain" description="RED-like N-terminal" evidence="4">
    <location>
        <begin position="73"/>
        <end position="185"/>
    </location>
</feature>
<dbReference type="EMBL" id="JAKWFO010000005">
    <property type="protein sequence ID" value="KAI9636507.1"/>
    <property type="molecule type" value="Genomic_DNA"/>
</dbReference>
<reference evidence="5" key="1">
    <citation type="journal article" date="2022" name="G3 (Bethesda)">
        <title>High quality genome of the basidiomycete yeast Dioszegia hungarica PDD-24b-2 isolated from cloud water.</title>
        <authorList>
            <person name="Jarrige D."/>
            <person name="Haridas S."/>
            <person name="Bleykasten-Grosshans C."/>
            <person name="Joly M."/>
            <person name="Nadalig T."/>
            <person name="Sancelme M."/>
            <person name="Vuilleumier S."/>
            <person name="Grigoriev I.V."/>
            <person name="Amato P."/>
            <person name="Bringel F."/>
        </authorList>
    </citation>
    <scope>NUCLEOTIDE SEQUENCE</scope>
    <source>
        <strain evidence="5">PDD-24b-2</strain>
    </source>
</reference>
<feature type="compositionally biased region" description="Basic and acidic residues" evidence="3">
    <location>
        <begin position="198"/>
        <end position="208"/>
    </location>
</feature>
<evidence type="ECO:0000313" key="5">
    <source>
        <dbReference type="EMBL" id="KAI9636507.1"/>
    </source>
</evidence>
<feature type="compositionally biased region" description="Pro residues" evidence="3">
    <location>
        <begin position="246"/>
        <end position="256"/>
    </location>
</feature>
<feature type="compositionally biased region" description="Basic residues" evidence="3">
    <location>
        <begin position="307"/>
        <end position="316"/>
    </location>
</feature>
<comment type="caution">
    <text evidence="5">The sequence shown here is derived from an EMBL/GenBank/DDBJ whole genome shotgun (WGS) entry which is preliminary data.</text>
</comment>
<proteinExistence type="predicted"/>
<feature type="compositionally biased region" description="Low complexity" evidence="3">
    <location>
        <begin position="583"/>
        <end position="592"/>
    </location>
</feature>
<feature type="compositionally biased region" description="Basic and acidic residues" evidence="3">
    <location>
        <begin position="406"/>
        <end position="435"/>
    </location>
</feature>
<keyword evidence="2" id="KW-0539">Nucleus</keyword>
<evidence type="ECO:0000256" key="1">
    <source>
        <dbReference type="ARBA" id="ARBA00004123"/>
    </source>
</evidence>
<dbReference type="GeneID" id="77732494"/>
<evidence type="ECO:0000313" key="6">
    <source>
        <dbReference type="Proteomes" id="UP001164286"/>
    </source>
</evidence>
<sequence length="631" mass="69810">MDQSAFRSLLSAPRDPSSSSSGSKKALGGAAPKRGWGIKPKDTKAYEKPKEPVAERPAFAPRATHKRILEEGGYKDRAELRRKGVDDEYKPVEKLLEDFERTAKESGKDEEEIKKQRAYLGGDAEHSILVKGLDYALLAARRAELAQENDNNADEELDELVKGVGKPAGAKSKKAKGAEEDGKKAEVERLGKGFKSIGQKEAEVVSGEKKKKKKKKKVIPAAEPVPAVKEEKPASTGASAIAGPSRLPPTKPAPKPEPVEEEEDIFADAGEYDLNANLPSDEEEEDDKPTPAGPNRNAARPASRSLSRSRSRSRSYGRRDVQDDRRADGRRDSRDRSRSYDERDTRSRRRDDSYSRSRSRDCYDSRPSGREYRRSRSDSRDRFPSRDDRGGGHGDRGSYGRKGTGGRRDGEEGRRGEDRYARRARSPSRDSYIESKRRRYDSPSPPHRRYDDSPPRRSQSGRDRYTSHSPSSPPRRRSYSRSPSPMFRAASPPTRRRRSPSRSTTPPLFATIAPALSRSPSPTSSQEDDAAPRIPRKLAPLQGSAIADVGAFLSYDKDAAKADEKRAKKAAWRAKQGLGPQDGAPSAEAGAEGESEYAQKKREGGERMKANNDYVKIMKKMGEKAGGSGDD</sequence>
<protein>
    <recommendedName>
        <fullName evidence="4">RED-like N-terminal domain-containing protein</fullName>
    </recommendedName>
</protein>
<dbReference type="InterPro" id="IPR039896">
    <property type="entry name" value="Red-like"/>
</dbReference>